<keyword evidence="2 3" id="KW-0040">ANK repeat</keyword>
<reference evidence="5 6" key="1">
    <citation type="journal article" date="2016" name="Nat. Commun.">
        <title>Ectomycorrhizal ecology is imprinted in the genome of the dominant symbiotic fungus Cenococcum geophilum.</title>
        <authorList>
            <consortium name="DOE Joint Genome Institute"/>
            <person name="Peter M."/>
            <person name="Kohler A."/>
            <person name="Ohm R.A."/>
            <person name="Kuo A."/>
            <person name="Krutzmann J."/>
            <person name="Morin E."/>
            <person name="Arend M."/>
            <person name="Barry K.W."/>
            <person name="Binder M."/>
            <person name="Choi C."/>
            <person name="Clum A."/>
            <person name="Copeland A."/>
            <person name="Grisel N."/>
            <person name="Haridas S."/>
            <person name="Kipfer T."/>
            <person name="LaButti K."/>
            <person name="Lindquist E."/>
            <person name="Lipzen A."/>
            <person name="Maire R."/>
            <person name="Meier B."/>
            <person name="Mihaltcheva S."/>
            <person name="Molinier V."/>
            <person name="Murat C."/>
            <person name="Poggeler S."/>
            <person name="Quandt C.A."/>
            <person name="Sperisen C."/>
            <person name="Tritt A."/>
            <person name="Tisserant E."/>
            <person name="Crous P.W."/>
            <person name="Henrissat B."/>
            <person name="Nehls U."/>
            <person name="Egli S."/>
            <person name="Spatafora J.W."/>
            <person name="Grigoriev I.V."/>
            <person name="Martin F.M."/>
        </authorList>
    </citation>
    <scope>NUCLEOTIDE SEQUENCE [LARGE SCALE GENOMIC DNA]</scope>
    <source>
        <strain evidence="5 6">CBS 459.81</strain>
    </source>
</reference>
<dbReference type="EMBL" id="KV744866">
    <property type="protein sequence ID" value="OCK83234.1"/>
    <property type="molecule type" value="Genomic_DNA"/>
</dbReference>
<name>A0A8E2JHX5_9PEZI</name>
<sequence length="656" mass="72866">MVDPFGVTATAVMALSNEVCNLNFVLDSIQEVVRDEGEAGAGKYDKLGPIIFQARVKLDQLNNLVAKWGKIGHWGDSYSMKRLDRVFWLKERKLVWELLKHFREIRTNMSVLLDAETLNSQESVELLQNIYGSMVRLIEQKSELSKSQRLSQTTLAPESSSSISKRPSVHFDVPDPVDTFQEKPEPKSLLSVPIARQHTKHIICESDCQCLCHKRHTYQALSMLERIIGRLFLGYSGPSLRQQQCDLPTTGTPSFNIKIRQSCTETNRLFALSRCEGVEGIRQLFASKAASPDDVDHRGGWTPLHFAVDHGCLEVCKLLLDCGADPNWEDNTGTGPVEVAWRNILHLKAPPQLAEVYSVLFPGTEYLQERRFNRIHKLVIGLESGCLETEIIANPSLVNERDLDGWTPLQWAARRGNSEAVSLLLARGADPFLTTENENRGPLHLAAQRRLRRTPLRVAAQYNSTAATSFLIKAGADPNEGEHFGEGPLLSAIAENNVETATLLLRAGADYLAKTKAGNRVLHLVANVGEVPMLATLAKARMRGLDLDAHNSDGHTAAEKAEMRDEAPEGFLNAFERLQHSVVDEEFDAGSWAMNPSSAEGSWHSFDEMSWFEAEAVVLEDVDRAEKEAEACVEVREVEDDGMGGELTLRLGKVAV</sequence>
<evidence type="ECO:0000256" key="4">
    <source>
        <dbReference type="SAM" id="MobiDB-lite"/>
    </source>
</evidence>
<accession>A0A8E2JHX5</accession>
<organism evidence="5 6">
    <name type="scientific">Lepidopterella palustris CBS 459.81</name>
    <dbReference type="NCBI Taxonomy" id="1314670"/>
    <lineage>
        <taxon>Eukaryota</taxon>
        <taxon>Fungi</taxon>
        <taxon>Dikarya</taxon>
        <taxon>Ascomycota</taxon>
        <taxon>Pezizomycotina</taxon>
        <taxon>Dothideomycetes</taxon>
        <taxon>Pleosporomycetidae</taxon>
        <taxon>Mytilinidiales</taxon>
        <taxon>Argynnaceae</taxon>
        <taxon>Lepidopterella</taxon>
    </lineage>
</organism>
<dbReference type="SMART" id="SM00248">
    <property type="entry name" value="ANK"/>
    <property type="match status" value="4"/>
</dbReference>
<keyword evidence="1" id="KW-0677">Repeat</keyword>
<feature type="region of interest" description="Disordered" evidence="4">
    <location>
        <begin position="149"/>
        <end position="170"/>
    </location>
</feature>
<gene>
    <name evidence="5" type="ORF">K432DRAFT_414835</name>
</gene>
<dbReference type="OrthoDB" id="3920254at2759"/>
<dbReference type="Pfam" id="PF12796">
    <property type="entry name" value="Ank_2"/>
    <property type="match status" value="2"/>
</dbReference>
<dbReference type="InterPro" id="IPR036770">
    <property type="entry name" value="Ankyrin_rpt-contain_sf"/>
</dbReference>
<feature type="repeat" description="ANK" evidence="3">
    <location>
        <begin position="404"/>
        <end position="436"/>
    </location>
</feature>
<dbReference type="InterPro" id="IPR051637">
    <property type="entry name" value="Ank_repeat_dom-contain_49"/>
</dbReference>
<dbReference type="InterPro" id="IPR002110">
    <property type="entry name" value="Ankyrin_rpt"/>
</dbReference>
<dbReference type="SUPFAM" id="SSF48403">
    <property type="entry name" value="Ankyrin repeat"/>
    <property type="match status" value="1"/>
</dbReference>
<dbReference type="AlphaFoldDB" id="A0A8E2JHX5"/>
<dbReference type="PANTHER" id="PTHR24180:SF45">
    <property type="entry name" value="POLY [ADP-RIBOSE] POLYMERASE TANKYRASE"/>
    <property type="match status" value="1"/>
</dbReference>
<evidence type="ECO:0000256" key="3">
    <source>
        <dbReference type="PROSITE-ProRule" id="PRU00023"/>
    </source>
</evidence>
<evidence type="ECO:0000313" key="6">
    <source>
        <dbReference type="Proteomes" id="UP000250266"/>
    </source>
</evidence>
<dbReference type="PROSITE" id="PS50088">
    <property type="entry name" value="ANK_REPEAT"/>
    <property type="match status" value="4"/>
</dbReference>
<evidence type="ECO:0000256" key="2">
    <source>
        <dbReference type="ARBA" id="ARBA00023043"/>
    </source>
</evidence>
<dbReference type="Gene3D" id="1.25.40.20">
    <property type="entry name" value="Ankyrin repeat-containing domain"/>
    <property type="match status" value="3"/>
</dbReference>
<dbReference type="Proteomes" id="UP000250266">
    <property type="component" value="Unassembled WGS sequence"/>
</dbReference>
<feature type="repeat" description="ANK" evidence="3">
    <location>
        <begin position="451"/>
        <end position="483"/>
    </location>
</feature>
<proteinExistence type="predicted"/>
<evidence type="ECO:0000313" key="5">
    <source>
        <dbReference type="EMBL" id="OCK83234.1"/>
    </source>
</evidence>
<feature type="repeat" description="ANK" evidence="3">
    <location>
        <begin position="299"/>
        <end position="331"/>
    </location>
</feature>
<feature type="compositionally biased region" description="Polar residues" evidence="4">
    <location>
        <begin position="149"/>
        <end position="158"/>
    </location>
</feature>
<dbReference type="Pfam" id="PF00023">
    <property type="entry name" value="Ank"/>
    <property type="match status" value="1"/>
</dbReference>
<keyword evidence="6" id="KW-1185">Reference proteome</keyword>
<protein>
    <submittedName>
        <fullName evidence="5">Ankyrin</fullName>
    </submittedName>
</protein>
<dbReference type="PANTHER" id="PTHR24180">
    <property type="entry name" value="CYCLIN-DEPENDENT KINASE INHIBITOR 2C-RELATED"/>
    <property type="match status" value="1"/>
</dbReference>
<feature type="repeat" description="ANK" evidence="3">
    <location>
        <begin position="484"/>
        <end position="516"/>
    </location>
</feature>
<evidence type="ECO:0000256" key="1">
    <source>
        <dbReference type="ARBA" id="ARBA00022737"/>
    </source>
</evidence>
<dbReference type="PROSITE" id="PS50297">
    <property type="entry name" value="ANK_REP_REGION"/>
    <property type="match status" value="2"/>
</dbReference>